<dbReference type="Proteomes" id="UP001373714">
    <property type="component" value="Unassembled WGS sequence"/>
</dbReference>
<keyword evidence="2" id="KW-1185">Reference proteome</keyword>
<dbReference type="AlphaFoldDB" id="A0AAV9VBC2"/>
<reference evidence="1 2" key="1">
    <citation type="submission" date="2019-10" db="EMBL/GenBank/DDBJ databases">
        <authorList>
            <person name="Palmer J.M."/>
        </authorList>
    </citation>
    <scope>NUCLEOTIDE SEQUENCE [LARGE SCALE GENOMIC DNA]</scope>
    <source>
        <strain evidence="1 2">TWF730</strain>
    </source>
</reference>
<name>A0AAV9VBC2_9PEZI</name>
<evidence type="ECO:0000313" key="2">
    <source>
        <dbReference type="Proteomes" id="UP001373714"/>
    </source>
</evidence>
<comment type="caution">
    <text evidence="1">The sequence shown here is derived from an EMBL/GenBank/DDBJ whole genome shotgun (WGS) entry which is preliminary data.</text>
</comment>
<protein>
    <submittedName>
        <fullName evidence="1">Uncharacterized protein</fullName>
    </submittedName>
</protein>
<organism evidence="1 2">
    <name type="scientific">Orbilia blumenaviensis</name>
    <dbReference type="NCBI Taxonomy" id="1796055"/>
    <lineage>
        <taxon>Eukaryota</taxon>
        <taxon>Fungi</taxon>
        <taxon>Dikarya</taxon>
        <taxon>Ascomycota</taxon>
        <taxon>Pezizomycotina</taxon>
        <taxon>Orbiliomycetes</taxon>
        <taxon>Orbiliales</taxon>
        <taxon>Orbiliaceae</taxon>
        <taxon>Orbilia</taxon>
    </lineage>
</organism>
<proteinExistence type="predicted"/>
<evidence type="ECO:0000313" key="1">
    <source>
        <dbReference type="EMBL" id="KAK6358712.1"/>
    </source>
</evidence>
<accession>A0AAV9VBC2</accession>
<dbReference type="EMBL" id="JAVHNS010000004">
    <property type="protein sequence ID" value="KAK6358712.1"/>
    <property type="molecule type" value="Genomic_DNA"/>
</dbReference>
<gene>
    <name evidence="1" type="ORF">TWF730_008035</name>
</gene>
<sequence length="327" mass="37715">MTSHSLRRQRARSQQDNDRSRGIRFEFIWLGTPVLPVGRDSNSSLYTCSWRRGHYECHSKGHTGEFSSSPPMEFEIEINDPRWEVDEYRIEIGYMEGHNHDMTNLVPRDCKSYVWESITKATHAVDVDKPWHLRRRLAVPTDEFLPAKPDNPRGKVTVFINIFRQGFEKDNLKPAANRPLPGFFSKGSKRTPSDSSTNSRILRLDDIDKPLTTSIYKICFEEIKEEPQEELAPLRTTSPQPLPLASGFLTPDTIKDMAGQPKPLAHIDEDIKIMTSYEKDMEIMRLRRITTIMKATENSESLALPVQLRLPESQKIFFPRDMSRVGL</sequence>